<dbReference type="PROSITE" id="PS50082">
    <property type="entry name" value="WD_REPEATS_2"/>
    <property type="match status" value="1"/>
</dbReference>
<dbReference type="InterPro" id="IPR001680">
    <property type="entry name" value="WD40_rpt"/>
</dbReference>
<dbReference type="PANTHER" id="PTHR16288:SF0">
    <property type="entry name" value="TRNA (GUANINE-N(7)-)-METHYLTRANSFERASE NON-CATALYTIC SUBUNIT WDR4"/>
    <property type="match status" value="1"/>
</dbReference>
<evidence type="ECO:0000313" key="9">
    <source>
        <dbReference type="EMBL" id="ELU16385.1"/>
    </source>
</evidence>
<dbReference type="EMBL" id="AMQN01000602">
    <property type="status" value="NOT_ANNOTATED_CDS"/>
    <property type="molecule type" value="Genomic_DNA"/>
</dbReference>
<keyword evidence="2 6" id="KW-0853">WD repeat</keyword>
<dbReference type="Proteomes" id="UP000014760">
    <property type="component" value="Unassembled WGS sequence"/>
</dbReference>
<keyword evidence="11" id="KW-1185">Reference proteome</keyword>
<gene>
    <name evidence="9" type="ORF">CAPTEDRAFT_227793</name>
</gene>
<keyword evidence="5 6" id="KW-0539">Nucleus</keyword>
<reference evidence="11" key="1">
    <citation type="submission" date="2012-12" db="EMBL/GenBank/DDBJ databases">
        <authorList>
            <person name="Hellsten U."/>
            <person name="Grimwood J."/>
            <person name="Chapman J.A."/>
            <person name="Shapiro H."/>
            <person name="Aerts A."/>
            <person name="Otillar R.P."/>
            <person name="Terry A.Y."/>
            <person name="Boore J.L."/>
            <person name="Simakov O."/>
            <person name="Marletaz F."/>
            <person name="Cho S.-J."/>
            <person name="Edsinger-Gonzales E."/>
            <person name="Havlak P."/>
            <person name="Kuo D.-H."/>
            <person name="Larsson T."/>
            <person name="Lv J."/>
            <person name="Arendt D."/>
            <person name="Savage R."/>
            <person name="Osoegawa K."/>
            <person name="de Jong P."/>
            <person name="Lindberg D.R."/>
            <person name="Seaver E.C."/>
            <person name="Weisblat D.A."/>
            <person name="Putnam N.H."/>
            <person name="Grigoriev I.V."/>
            <person name="Rokhsar D.S."/>
        </authorList>
    </citation>
    <scope>NUCLEOTIDE SEQUENCE</scope>
    <source>
        <strain evidence="11">I ESC-2004</strain>
    </source>
</reference>
<name>R7VK14_CAPTE</name>
<dbReference type="InterPro" id="IPR028884">
    <property type="entry name" value="Trm82"/>
</dbReference>
<feature type="repeat" description="WD" evidence="7">
    <location>
        <begin position="161"/>
        <end position="202"/>
    </location>
</feature>
<dbReference type="GO" id="GO:0106004">
    <property type="term" value="P:tRNA (guanine-N7)-methylation"/>
    <property type="evidence" value="ECO:0007669"/>
    <property type="project" value="UniProtKB-UniRule"/>
</dbReference>
<dbReference type="InterPro" id="IPR015943">
    <property type="entry name" value="WD40/YVTN_repeat-like_dom_sf"/>
</dbReference>
<dbReference type="HAMAP" id="MF_03056">
    <property type="entry name" value="TRM82"/>
    <property type="match status" value="1"/>
</dbReference>
<dbReference type="EMBL" id="KB293180">
    <property type="protein sequence ID" value="ELU16385.1"/>
    <property type="molecule type" value="Genomic_DNA"/>
</dbReference>
<dbReference type="GO" id="GO:0043527">
    <property type="term" value="C:tRNA methyltransferase complex"/>
    <property type="evidence" value="ECO:0007669"/>
    <property type="project" value="TreeGrafter"/>
</dbReference>
<dbReference type="InterPro" id="IPR036322">
    <property type="entry name" value="WD40_repeat_dom_sf"/>
</dbReference>
<feature type="region of interest" description="Disordered" evidence="8">
    <location>
        <begin position="351"/>
        <end position="379"/>
    </location>
</feature>
<evidence type="ECO:0000256" key="5">
    <source>
        <dbReference type="ARBA" id="ARBA00023242"/>
    </source>
</evidence>
<dbReference type="SMART" id="SM00320">
    <property type="entry name" value="WD40"/>
    <property type="match status" value="4"/>
</dbReference>
<comment type="pathway">
    <text evidence="6">tRNA modification; N(7)-methylguanine-tRNA biosynthesis.</text>
</comment>
<comment type="subunit">
    <text evidence="6">Forms a heterodimer with the catalytic subunit.</text>
</comment>
<dbReference type="OMA" id="DCIPVVY"/>
<dbReference type="Gene3D" id="2.130.10.10">
    <property type="entry name" value="YVTN repeat-like/Quinoprotein amine dehydrogenase"/>
    <property type="match status" value="1"/>
</dbReference>
<keyword evidence="3 6" id="KW-0819">tRNA processing</keyword>
<keyword evidence="4 6" id="KW-0677">Repeat</keyword>
<evidence type="ECO:0000256" key="2">
    <source>
        <dbReference type="ARBA" id="ARBA00022574"/>
    </source>
</evidence>
<dbReference type="InterPro" id="IPR019775">
    <property type="entry name" value="WD40_repeat_CS"/>
</dbReference>
<dbReference type="PANTHER" id="PTHR16288">
    <property type="entry name" value="WD40 REPEAT PROTEIN 4"/>
    <property type="match status" value="1"/>
</dbReference>
<evidence type="ECO:0000313" key="11">
    <source>
        <dbReference type="Proteomes" id="UP000014760"/>
    </source>
</evidence>
<proteinExistence type="inferred from homology"/>
<evidence type="ECO:0000256" key="3">
    <source>
        <dbReference type="ARBA" id="ARBA00022694"/>
    </source>
</evidence>
<evidence type="ECO:0000256" key="1">
    <source>
        <dbReference type="ARBA" id="ARBA00004123"/>
    </source>
</evidence>
<comment type="similarity">
    <text evidence="6">Belongs to the WD repeat TRM82 family.</text>
</comment>
<dbReference type="HOGENOM" id="CLU_054270_1_0_1"/>
<dbReference type="GO" id="GO:0005634">
    <property type="term" value="C:nucleus"/>
    <property type="evidence" value="ECO:0007669"/>
    <property type="project" value="UniProtKB-SubCell"/>
</dbReference>
<dbReference type="PROSITE" id="PS50294">
    <property type="entry name" value="WD_REPEATS_REGION"/>
    <property type="match status" value="1"/>
</dbReference>
<comment type="subcellular location">
    <subcellularLocation>
        <location evidence="1 6">Nucleus</location>
    </subcellularLocation>
</comment>
<evidence type="ECO:0000256" key="8">
    <source>
        <dbReference type="SAM" id="MobiDB-lite"/>
    </source>
</evidence>
<dbReference type="AlphaFoldDB" id="R7VK14"/>
<dbReference type="SUPFAM" id="SSF50978">
    <property type="entry name" value="WD40 repeat-like"/>
    <property type="match status" value="1"/>
</dbReference>
<reference evidence="10" key="3">
    <citation type="submission" date="2015-06" db="UniProtKB">
        <authorList>
            <consortium name="EnsemblMetazoa"/>
        </authorList>
    </citation>
    <scope>IDENTIFICATION</scope>
</reference>
<evidence type="ECO:0000256" key="6">
    <source>
        <dbReference type="HAMAP-Rule" id="MF_03056"/>
    </source>
</evidence>
<dbReference type="STRING" id="283909.R7VK14"/>
<evidence type="ECO:0000313" key="10">
    <source>
        <dbReference type="EnsemblMetazoa" id="CapteP227793"/>
    </source>
</evidence>
<protein>
    <recommendedName>
        <fullName evidence="6">tRNA (guanine-N(7)-)-methyltransferase non-catalytic subunit</fullName>
    </recommendedName>
    <alternativeName>
        <fullName evidence="6">WD repeat-containing protein 4 homolog</fullName>
    </alternativeName>
</protein>
<dbReference type="PROSITE" id="PS00678">
    <property type="entry name" value="WD_REPEATS_1"/>
    <property type="match status" value="1"/>
</dbReference>
<comment type="function">
    <text evidence="6">Required for the formation of N(7)-methylguanine at position 46 (m7G46) in tRNA. In the complex, it is required to stabilize and induce conformational changes of the catalytic subunit.</text>
</comment>
<sequence length="379" mass="42026">MVVRTRVDVGVNCLVIAAVQSGVCSDHVCLRNEEGRDRILAAAFSHTGRFFAACDDFKQMVIWAIEAGQWKTLGTRSLHRRCTSVSFSRDESSVVVADKSGDVFQYTVKTVEGDGRLLLGHVSMILDACLCADDQLLVTADRDEKLRVSRFPNSYNIHGFCLGHKEFVSCSRWLDEEKLLLSGSGDGTLKLWDLESCDLKSSVDCRSQQTDDLEVSSIAVCSEYKIVVAGFNGKSLLMVYAIQSTPNPRLEFVQTLTLSGVLWDMTFHGGCLLVLQESESKPLLGFDIQGNKLMPTDDDVSGRRRGSAFSRLSDVVNERAAFFKECASYESIFASLHKARIDNMKEYIEKKKERMSAAQKRSKNSPDQTAAPVAKQAKS</sequence>
<dbReference type="EnsemblMetazoa" id="CapteT227793">
    <property type="protein sequence ID" value="CapteP227793"/>
    <property type="gene ID" value="CapteG227793"/>
</dbReference>
<dbReference type="UniPathway" id="UPA00989"/>
<dbReference type="GO" id="GO:0005829">
    <property type="term" value="C:cytosol"/>
    <property type="evidence" value="ECO:0007669"/>
    <property type="project" value="TreeGrafter"/>
</dbReference>
<reference evidence="9 11" key="2">
    <citation type="journal article" date="2013" name="Nature">
        <title>Insights into bilaterian evolution from three spiralian genomes.</title>
        <authorList>
            <person name="Simakov O."/>
            <person name="Marletaz F."/>
            <person name="Cho S.J."/>
            <person name="Edsinger-Gonzales E."/>
            <person name="Havlak P."/>
            <person name="Hellsten U."/>
            <person name="Kuo D.H."/>
            <person name="Larsson T."/>
            <person name="Lv J."/>
            <person name="Arendt D."/>
            <person name="Savage R."/>
            <person name="Osoegawa K."/>
            <person name="de Jong P."/>
            <person name="Grimwood J."/>
            <person name="Chapman J.A."/>
            <person name="Shapiro H."/>
            <person name="Aerts A."/>
            <person name="Otillar R.P."/>
            <person name="Terry A.Y."/>
            <person name="Boore J.L."/>
            <person name="Grigoriev I.V."/>
            <person name="Lindberg D.R."/>
            <person name="Seaver E.C."/>
            <person name="Weisblat D.A."/>
            <person name="Putnam N.H."/>
            <person name="Rokhsar D.S."/>
        </authorList>
    </citation>
    <scope>NUCLEOTIDE SEQUENCE</scope>
    <source>
        <strain evidence="9 11">I ESC-2004</strain>
    </source>
</reference>
<dbReference type="Pfam" id="PF00400">
    <property type="entry name" value="WD40"/>
    <property type="match status" value="1"/>
</dbReference>
<dbReference type="OrthoDB" id="371245at2759"/>
<evidence type="ECO:0000256" key="7">
    <source>
        <dbReference type="PROSITE-ProRule" id="PRU00221"/>
    </source>
</evidence>
<accession>R7VK14</accession>
<organism evidence="9">
    <name type="scientific">Capitella teleta</name>
    <name type="common">Polychaete worm</name>
    <dbReference type="NCBI Taxonomy" id="283909"/>
    <lineage>
        <taxon>Eukaryota</taxon>
        <taxon>Metazoa</taxon>
        <taxon>Spiralia</taxon>
        <taxon>Lophotrochozoa</taxon>
        <taxon>Annelida</taxon>
        <taxon>Polychaeta</taxon>
        <taxon>Sedentaria</taxon>
        <taxon>Scolecida</taxon>
        <taxon>Capitellidae</taxon>
        <taxon>Capitella</taxon>
    </lineage>
</organism>
<evidence type="ECO:0000256" key="4">
    <source>
        <dbReference type="ARBA" id="ARBA00022737"/>
    </source>
</evidence>